<name>A0ABP5G7S1_9ACTN</name>
<evidence type="ECO:0000259" key="2">
    <source>
        <dbReference type="SMART" id="SM00382"/>
    </source>
</evidence>
<feature type="transmembrane region" description="Helical" evidence="1">
    <location>
        <begin position="30"/>
        <end position="56"/>
    </location>
</feature>
<evidence type="ECO:0000313" key="4">
    <source>
        <dbReference type="Proteomes" id="UP001500751"/>
    </source>
</evidence>
<gene>
    <name evidence="3" type="ORF">GCM10009839_48850</name>
</gene>
<accession>A0ABP5G7S1</accession>
<evidence type="ECO:0000256" key="1">
    <source>
        <dbReference type="SAM" id="Phobius"/>
    </source>
</evidence>
<sequence>MSREPGLTYEGALKILGHRDRKWLERLSGLLGGALLTAGALSGGAAIVPAAVLGWIEPKNEAMELLGKTLDALPGRFRRTHGRERRELIIAAHTTIVVAAYFEALQETMTAEDYRRLKLTDARKQQIAASAISRLYQSETPSISTSFGLNTISFDLIRWYEILDSAIIHVSMSTGASGEARPQGKRIELTLTRYESHFLKLAATVPEFRIYMELSEHATTRAKLATFDELAEMLTGHSSSLARVEQVLAEMALTTTTDLRERVAAVNRAALDESIIPESTARHYGRHLTFPKVRDIFVNPRYRFGITDEGSRLTDDEDWERRLVRDDLDLRLAAHIASVEASTQPLLVLGHPGAGKSLLTRVLAARLSQSGYTVVRVPLRYVGAHSPVSHQIEDALDRSTNSRVRWPDLVDQSHDTVRVVILDGLDELLHQEQSGLYGYLRSVQEFQRNELTQKTPVVVIVTSRTVVADRVDVPIGTPVIKLEEFDDNQIGQWLNAWNEANATGIATGAFRPLDLKIAIEQRTLTAQPLLLMMMAVYVADPKSPVIDEKISPADLYERLLTHFAEREAAKSTKSLSPAEVKASVDLQLRHLSIAALGMLNRGRQDISAQELGKDLEALEGLTGDPAEAGHRVLGKFFFVYVAEARFERPDAPDRRYEFLHATFGEYLVARLVIETLVEATRAAFSSPRDRRKPGDDLLFAMLSFEALSTRLPTLLFAQAVCGRLDDLERANSIEVLTALLAGHRSRHGSDKYQGYKAKPIDRVRELAAYTANLVLLRLAIDPGQSVSLHELFIGVPDPEQSWQSMLSLWQAGLDSESWNSLVDILDRDMNCLLIALYSQGRTGIVQPHYVARLSGDKSLEMTLRFGYAFTEGAFFSQHGDHWLEVNEPWLSKALAEHGNEIITLLQQPPPDANPNETAHFRAKLTMLIKVRSADLSDIQAREITTLLVKNERPDTIALASALITHPILIAQIPELQAPDLFSDPAADLLLRALSGESGQAVSKLRGRSSLGEVPPEILSAVRDLVAAHRWPKATTRRMGLYREDDQIP</sequence>
<protein>
    <recommendedName>
        <fullName evidence="2">AAA+ ATPase domain-containing protein</fullName>
    </recommendedName>
</protein>
<dbReference type="SUPFAM" id="SSF52540">
    <property type="entry name" value="P-loop containing nucleoside triphosphate hydrolases"/>
    <property type="match status" value="1"/>
</dbReference>
<evidence type="ECO:0000313" key="3">
    <source>
        <dbReference type="EMBL" id="GAA2040836.1"/>
    </source>
</evidence>
<dbReference type="InterPro" id="IPR054567">
    <property type="entry name" value="NNH7"/>
</dbReference>
<keyword evidence="4" id="KW-1185">Reference proteome</keyword>
<organism evidence="3 4">
    <name type="scientific">Catenulispora yoronensis</name>
    <dbReference type="NCBI Taxonomy" id="450799"/>
    <lineage>
        <taxon>Bacteria</taxon>
        <taxon>Bacillati</taxon>
        <taxon>Actinomycetota</taxon>
        <taxon>Actinomycetes</taxon>
        <taxon>Catenulisporales</taxon>
        <taxon>Catenulisporaceae</taxon>
        <taxon>Catenulispora</taxon>
    </lineage>
</organism>
<keyword evidence="1" id="KW-0472">Membrane</keyword>
<dbReference type="EMBL" id="BAAAQN010000030">
    <property type="protein sequence ID" value="GAA2040836.1"/>
    <property type="molecule type" value="Genomic_DNA"/>
</dbReference>
<proteinExistence type="predicted"/>
<reference evidence="4" key="1">
    <citation type="journal article" date="2019" name="Int. J. Syst. Evol. Microbiol.">
        <title>The Global Catalogue of Microorganisms (GCM) 10K type strain sequencing project: providing services to taxonomists for standard genome sequencing and annotation.</title>
        <authorList>
            <consortium name="The Broad Institute Genomics Platform"/>
            <consortium name="The Broad Institute Genome Sequencing Center for Infectious Disease"/>
            <person name="Wu L."/>
            <person name="Ma J."/>
        </authorList>
    </citation>
    <scope>NUCLEOTIDE SEQUENCE [LARGE SCALE GENOMIC DNA]</scope>
    <source>
        <strain evidence="4">JCM 16014</strain>
    </source>
</reference>
<dbReference type="Pfam" id="PF13401">
    <property type="entry name" value="AAA_22"/>
    <property type="match status" value="1"/>
</dbReference>
<dbReference type="Pfam" id="PF22738">
    <property type="entry name" value="NNH7"/>
    <property type="match status" value="1"/>
</dbReference>
<dbReference type="Proteomes" id="UP001500751">
    <property type="component" value="Unassembled WGS sequence"/>
</dbReference>
<dbReference type="InterPro" id="IPR049945">
    <property type="entry name" value="AAA_22"/>
</dbReference>
<comment type="caution">
    <text evidence="3">The sequence shown here is derived from an EMBL/GenBank/DDBJ whole genome shotgun (WGS) entry which is preliminary data.</text>
</comment>
<keyword evidence="1" id="KW-1133">Transmembrane helix</keyword>
<dbReference type="RefSeq" id="WP_344667977.1">
    <property type="nucleotide sequence ID" value="NZ_BAAAQN010000030.1"/>
</dbReference>
<dbReference type="SMART" id="SM00382">
    <property type="entry name" value="AAA"/>
    <property type="match status" value="1"/>
</dbReference>
<dbReference type="InterPro" id="IPR003593">
    <property type="entry name" value="AAA+_ATPase"/>
</dbReference>
<dbReference type="InterPro" id="IPR027417">
    <property type="entry name" value="P-loop_NTPase"/>
</dbReference>
<dbReference type="Gene3D" id="3.40.50.300">
    <property type="entry name" value="P-loop containing nucleotide triphosphate hydrolases"/>
    <property type="match status" value="1"/>
</dbReference>
<feature type="domain" description="AAA+ ATPase" evidence="2">
    <location>
        <begin position="342"/>
        <end position="486"/>
    </location>
</feature>
<keyword evidence="1" id="KW-0812">Transmembrane</keyword>